<evidence type="ECO:0000313" key="1">
    <source>
        <dbReference type="EMBL" id="CAG8770548.1"/>
    </source>
</evidence>
<dbReference type="Proteomes" id="UP000789901">
    <property type="component" value="Unassembled WGS sequence"/>
</dbReference>
<accession>A0ABN7VGW5</accession>
<dbReference type="EMBL" id="CAJVQB010014769">
    <property type="protein sequence ID" value="CAG8770548.1"/>
    <property type="molecule type" value="Genomic_DNA"/>
</dbReference>
<evidence type="ECO:0000313" key="2">
    <source>
        <dbReference type="Proteomes" id="UP000789901"/>
    </source>
</evidence>
<organism evidence="1 2">
    <name type="scientific">Gigaspora margarita</name>
    <dbReference type="NCBI Taxonomy" id="4874"/>
    <lineage>
        <taxon>Eukaryota</taxon>
        <taxon>Fungi</taxon>
        <taxon>Fungi incertae sedis</taxon>
        <taxon>Mucoromycota</taxon>
        <taxon>Glomeromycotina</taxon>
        <taxon>Glomeromycetes</taxon>
        <taxon>Diversisporales</taxon>
        <taxon>Gigasporaceae</taxon>
        <taxon>Gigaspora</taxon>
    </lineage>
</organism>
<feature type="non-terminal residue" evidence="1">
    <location>
        <position position="418"/>
    </location>
</feature>
<comment type="caution">
    <text evidence="1">The sequence shown here is derived from an EMBL/GenBank/DDBJ whole genome shotgun (WGS) entry which is preliminary data.</text>
</comment>
<gene>
    <name evidence="1" type="ORF">GMARGA_LOCUS18476</name>
</gene>
<proteinExistence type="predicted"/>
<name>A0ABN7VGW5_GIGMA</name>
<reference evidence="1 2" key="1">
    <citation type="submission" date="2021-06" db="EMBL/GenBank/DDBJ databases">
        <authorList>
            <person name="Kallberg Y."/>
            <person name="Tangrot J."/>
            <person name="Rosling A."/>
        </authorList>
    </citation>
    <scope>NUCLEOTIDE SEQUENCE [LARGE SCALE GENOMIC DNA]</scope>
    <source>
        <strain evidence="1 2">120-4 pot B 10/14</strain>
    </source>
</reference>
<sequence length="418" mass="48632">MEKFGYEVEVRTPVDFCSSLLNIELLKYTAIAYADDTTWLAKDKKEIEKILKILGQELFIRQVIALQNGLNRKGAECDIIRMRLKQTILDTGLLIDQNGINLILWQQLKTIRNMTNRERATKWFKTVKKAVLVNQESRQIKSNFQVKVPNPRALCLATMKVERKTKKKLLTTNWWVTENIVSNNIEVECDNYGKSLEYQWIQAKDVITCLPYSCIKENKKVIKELDVKLIEKQGFNEGIRQMLEIQLVRNKKRGIEVFCFYTDSSLRMEGKDLELCATKKWIKQKNFNALLSIRDIVVTKKLELLLEKKIFQMQTGAAFACSGTLKGIEYNNDVTKFNWQQTRGSYFGSMPNGQSSSIYETQSKESKCIVCNEDKEESFNHLMECTAYQVSWKNIEDIAIEATWYKLLKEAQKKIDIK</sequence>
<protein>
    <submittedName>
        <fullName evidence="1">21006_t:CDS:1</fullName>
    </submittedName>
</protein>
<keyword evidence="2" id="KW-1185">Reference proteome</keyword>